<dbReference type="Gene3D" id="3.40.190.10">
    <property type="entry name" value="Periplasmic binding protein-like II"/>
    <property type="match status" value="1"/>
</dbReference>
<dbReference type="Pfam" id="PF13416">
    <property type="entry name" value="SBP_bac_8"/>
    <property type="match status" value="1"/>
</dbReference>
<evidence type="ECO:0000256" key="2">
    <source>
        <dbReference type="ARBA" id="ARBA00008520"/>
    </source>
</evidence>
<organism evidence="3 4">
    <name type="scientific">Thalassobacterium maritimum</name>
    <dbReference type="NCBI Taxonomy" id="3041265"/>
    <lineage>
        <taxon>Bacteria</taxon>
        <taxon>Pseudomonadati</taxon>
        <taxon>Verrucomicrobiota</taxon>
        <taxon>Opitutia</taxon>
        <taxon>Puniceicoccales</taxon>
        <taxon>Coraliomargaritaceae</taxon>
        <taxon>Thalassobacterium</taxon>
    </lineage>
</organism>
<name>A0ABU1B056_9BACT</name>
<keyword evidence="4" id="KW-1185">Reference proteome</keyword>
<protein>
    <submittedName>
        <fullName evidence="3">Extracellular solute-binding protein</fullName>
    </submittedName>
</protein>
<accession>A0ABU1B056</accession>
<gene>
    <name evidence="3" type="ORF">QEH52_15255</name>
</gene>
<evidence type="ECO:0000313" key="4">
    <source>
        <dbReference type="Proteomes" id="UP001225316"/>
    </source>
</evidence>
<sequence length="612" mass="68705">MKSVFSKFNTNWLAAALLCAAFIYSAFRFYATTQELAQGSGEDEQKILRITHWQLEPGFREALEWVIDEYNALPEVKAAKVRVMQAPVPQRVYNQFMNVHLISGTAADIAVKGGTELIKGSALAQFYAPLGSYIETPNPYNAPQYLSPHLSEETAKFLENAPWRDTFFDGLLGGYDNNLSDYYGIPICATGGVRLFYNLDILQKVKAFTLEQSTAASDPVWLQQLWRSPDNQDGYIPRASGIAWLKNNSIPQSLGQFYLYCYAVEEYAKATNNEHLVPISGSSYPQNDVADEYKESFLASLNPNIARKPDAIEVFAAYESGEWSFESVQFQEFFNMVETTSKFYPRGYLGLDREQAQRRFVLGMAAVIRTGGWDASSILAGISKRDQVEDQFEVEIAPAPYPAENERWADLVKMRLSEADARGVAPFAINKQSPYFDWALDFLRFATSHRINQEFSKRAEWLPVTIGADPPESIAAFSPIVEGFPVHLGMGFMARYSSATPPSMKNAWTINFNLFATGDLTRQEMVDNLEATFENPNLGIPKAWAIRYQKASDGSRAFNRSAVVERLSSMLGNEAAAQREKATLFSILTSDEGIMVKRIWQKSHPNEPIPVN</sequence>
<reference evidence="3 4" key="1">
    <citation type="submission" date="2023-04" db="EMBL/GenBank/DDBJ databases">
        <title>A novel bacteria isolated from coastal sediment.</title>
        <authorList>
            <person name="Liu X.-J."/>
            <person name="Du Z.-J."/>
        </authorList>
    </citation>
    <scope>NUCLEOTIDE SEQUENCE [LARGE SCALE GENOMIC DNA]</scope>
    <source>
        <strain evidence="3 4">SDUM461003</strain>
    </source>
</reference>
<proteinExistence type="inferred from homology"/>
<evidence type="ECO:0000256" key="1">
    <source>
        <dbReference type="ARBA" id="ARBA00004418"/>
    </source>
</evidence>
<comment type="caution">
    <text evidence="3">The sequence shown here is derived from an EMBL/GenBank/DDBJ whole genome shotgun (WGS) entry which is preliminary data.</text>
</comment>
<dbReference type="SUPFAM" id="SSF53850">
    <property type="entry name" value="Periplasmic binding protein-like II"/>
    <property type="match status" value="1"/>
</dbReference>
<dbReference type="Proteomes" id="UP001225316">
    <property type="component" value="Unassembled WGS sequence"/>
</dbReference>
<dbReference type="EMBL" id="JARXHW010000043">
    <property type="protein sequence ID" value="MDQ8208884.1"/>
    <property type="molecule type" value="Genomic_DNA"/>
</dbReference>
<dbReference type="RefSeq" id="WP_308951611.1">
    <property type="nucleotide sequence ID" value="NZ_JARXHW010000043.1"/>
</dbReference>
<dbReference type="PANTHER" id="PTHR43649">
    <property type="entry name" value="ARABINOSE-BINDING PROTEIN-RELATED"/>
    <property type="match status" value="1"/>
</dbReference>
<comment type="similarity">
    <text evidence="2">Belongs to the bacterial solute-binding protein 1 family.</text>
</comment>
<comment type="subcellular location">
    <subcellularLocation>
        <location evidence="1">Periplasm</location>
    </subcellularLocation>
</comment>
<dbReference type="InterPro" id="IPR006059">
    <property type="entry name" value="SBP"/>
</dbReference>
<dbReference type="InterPro" id="IPR050490">
    <property type="entry name" value="Bact_solute-bd_prot1"/>
</dbReference>
<evidence type="ECO:0000313" key="3">
    <source>
        <dbReference type="EMBL" id="MDQ8208884.1"/>
    </source>
</evidence>
<dbReference type="PANTHER" id="PTHR43649:SF17">
    <property type="entry name" value="ABC TRANSPORTER SOLUTE BINDING PROTEIN-SUGAR TRANSPORT"/>
    <property type="match status" value="1"/>
</dbReference>